<dbReference type="NCBIfam" id="TIGR01590">
    <property type="entry name" value="yir-bir-cir_Pla"/>
    <property type="match status" value="1"/>
</dbReference>
<evidence type="ECO:0000313" key="3">
    <source>
        <dbReference type="EMBL" id="ETB57409.1"/>
    </source>
</evidence>
<sequence>MFNHRQLYIMVQLFCHLLSCLRFDKLRNYFPDELNKPTKNDIHSLGNIKDYCSNGESEGTGCKTYLDKINGGCLWLFKQNIINNIDSLSKDQSKVFIIYIMLWLNYMLNLKKDEKIKNLNGFYTKYIENNTHYTNCKKNDNDCSNLLKDKTGYNNFKEFIEKNKHLMNINIEDLSKFYDASKLLCNMYTELDANDPKCEKCLENARKFVEKYEKINASDISEDSPYYQILSTLSNEYNNFKNYCSANHVDCSDIPLLSPINTTKKKLQISELSFEDTSSSLSIVNKLFIVLSIFGAIAIFLGISYKYSLFGFRKQAQRQHLREKLKK</sequence>
<keyword evidence="4" id="KW-1185">Reference proteome</keyword>
<dbReference type="InterPro" id="IPR006477">
    <property type="entry name" value="Yir_bir_cir"/>
</dbReference>
<gene>
    <name evidence="3" type="ORF">YYC_04309</name>
</gene>
<evidence type="ECO:0000256" key="1">
    <source>
        <dbReference type="SAM" id="Phobius"/>
    </source>
</evidence>
<name>V7PDA5_PLAYE</name>
<evidence type="ECO:0000256" key="2">
    <source>
        <dbReference type="SAM" id="SignalP"/>
    </source>
</evidence>
<dbReference type="AlphaFoldDB" id="V7PDA5"/>
<keyword evidence="2" id="KW-0732">Signal</keyword>
<proteinExistence type="predicted"/>
<feature type="chain" id="PRO_5004763937" description="Yir1 protein" evidence="2">
    <location>
        <begin position="23"/>
        <end position="327"/>
    </location>
</feature>
<keyword evidence="1" id="KW-0812">Transmembrane</keyword>
<evidence type="ECO:0000313" key="4">
    <source>
        <dbReference type="Proteomes" id="UP000018538"/>
    </source>
</evidence>
<evidence type="ECO:0008006" key="5">
    <source>
        <dbReference type="Google" id="ProtNLM"/>
    </source>
</evidence>
<keyword evidence="1" id="KW-1133">Transmembrane helix</keyword>
<dbReference type="Proteomes" id="UP000018538">
    <property type="component" value="Unassembled WGS sequence"/>
</dbReference>
<accession>V7PDA5</accession>
<dbReference type="EMBL" id="KI635795">
    <property type="protein sequence ID" value="ETB57409.1"/>
    <property type="molecule type" value="Genomic_DNA"/>
</dbReference>
<protein>
    <recommendedName>
        <fullName evidence="5">Yir1 protein</fullName>
    </recommendedName>
</protein>
<keyword evidence="1" id="KW-0472">Membrane</keyword>
<organism evidence="3 4">
    <name type="scientific">Plasmodium yoelii 17X</name>
    <dbReference type="NCBI Taxonomy" id="1323249"/>
    <lineage>
        <taxon>Eukaryota</taxon>
        <taxon>Sar</taxon>
        <taxon>Alveolata</taxon>
        <taxon>Apicomplexa</taxon>
        <taxon>Aconoidasida</taxon>
        <taxon>Haemosporida</taxon>
        <taxon>Plasmodiidae</taxon>
        <taxon>Plasmodium</taxon>
        <taxon>Plasmodium (Vinckeia)</taxon>
    </lineage>
</organism>
<feature type="transmembrane region" description="Helical" evidence="1">
    <location>
        <begin position="287"/>
        <end position="305"/>
    </location>
</feature>
<reference evidence="3 4" key="1">
    <citation type="submission" date="2013-11" db="EMBL/GenBank/DDBJ databases">
        <title>The Genome Sequence of Plasmodium yoelii 17X.</title>
        <authorList>
            <consortium name="The Broad Institute Genomics Platform"/>
            <consortium name="The Broad Institute Genome Sequencing Center for Infectious Disease"/>
            <person name="Neafsey D."/>
            <person name="Adams J."/>
            <person name="Walker B."/>
            <person name="Young S.K."/>
            <person name="Zeng Q."/>
            <person name="Gargeya S."/>
            <person name="Fitzgerald M."/>
            <person name="Haas B."/>
            <person name="Abouelleil A."/>
            <person name="Alvarado L."/>
            <person name="Chapman S.B."/>
            <person name="Gainer-Dewar J."/>
            <person name="Goldberg J."/>
            <person name="Griggs A."/>
            <person name="Gujja S."/>
            <person name="Hansen M."/>
            <person name="Howarth C."/>
            <person name="Imamovic A."/>
            <person name="Ireland A."/>
            <person name="Larimer J."/>
            <person name="McCowan C."/>
            <person name="Murphy C."/>
            <person name="Pearson M."/>
            <person name="Poon T.W."/>
            <person name="Priest M."/>
            <person name="Roberts A."/>
            <person name="Saif S."/>
            <person name="Shea T."/>
            <person name="Sykes S."/>
            <person name="Wortman J."/>
            <person name="Nusbaum C."/>
            <person name="Birren B."/>
        </authorList>
    </citation>
    <scope>NUCLEOTIDE SEQUENCE [LARGE SCALE GENOMIC DNA]</scope>
    <source>
        <strain evidence="3 4">17X</strain>
    </source>
</reference>
<feature type="signal peptide" evidence="2">
    <location>
        <begin position="1"/>
        <end position="22"/>
    </location>
</feature>
<dbReference type="Pfam" id="PF06022">
    <property type="entry name" value="Cir_Bir_Yir"/>
    <property type="match status" value="1"/>
</dbReference>